<protein>
    <submittedName>
        <fullName evidence="2">Putative integron gene cassette protein</fullName>
    </submittedName>
</protein>
<keyword evidence="3" id="KW-1185">Reference proteome</keyword>
<dbReference type="AlphaFoldDB" id="A0A090IPZ0"/>
<keyword evidence="1" id="KW-0812">Transmembrane</keyword>
<evidence type="ECO:0000313" key="3">
    <source>
        <dbReference type="Proteomes" id="UP000032427"/>
    </source>
</evidence>
<gene>
    <name evidence="2" type="ORF">AWOD_I_1324</name>
</gene>
<reference evidence="3" key="1">
    <citation type="submission" date="2014-09" db="EMBL/GenBank/DDBJ databases">
        <authorList>
            <person name="Hjerde E."/>
        </authorList>
    </citation>
    <scope>NUCLEOTIDE SEQUENCE [LARGE SCALE GENOMIC DNA]</scope>
    <source>
        <strain evidence="3">06/09/139</strain>
    </source>
</reference>
<feature type="transmembrane region" description="Helical" evidence="1">
    <location>
        <begin position="26"/>
        <end position="47"/>
    </location>
</feature>
<dbReference type="STRING" id="80852.AWOD_I_1324"/>
<name>A0A090IPZ0_9GAMM</name>
<sequence>MSDSTNEISEEEFQDAKVVRKIYSPTQVACSTVGGPIGLIYFLASNFSTLNDEELKNKTIKYGIALIVVLIIILPLLPDDVSSLPFTIFYIVVGRYVSEKYQMKKVDIESAEEFDFHSNWRVLGLSLLCLIGSIIVLLGPIFILIALGIL</sequence>
<dbReference type="HOGENOM" id="CLU_1747950_0_0_6"/>
<dbReference type="GeneID" id="28540883"/>
<feature type="transmembrane region" description="Helical" evidence="1">
    <location>
        <begin position="59"/>
        <end position="77"/>
    </location>
</feature>
<dbReference type="PATRIC" id="fig|80852.17.peg.1362"/>
<feature type="transmembrane region" description="Helical" evidence="1">
    <location>
        <begin position="83"/>
        <end position="101"/>
    </location>
</feature>
<proteinExistence type="predicted"/>
<feature type="transmembrane region" description="Helical" evidence="1">
    <location>
        <begin position="122"/>
        <end position="149"/>
    </location>
</feature>
<evidence type="ECO:0000256" key="1">
    <source>
        <dbReference type="SAM" id="Phobius"/>
    </source>
</evidence>
<dbReference type="Proteomes" id="UP000032427">
    <property type="component" value="Chromosome 1"/>
</dbReference>
<organism evidence="2 3">
    <name type="scientific">Aliivibrio wodanis</name>
    <dbReference type="NCBI Taxonomy" id="80852"/>
    <lineage>
        <taxon>Bacteria</taxon>
        <taxon>Pseudomonadati</taxon>
        <taxon>Pseudomonadota</taxon>
        <taxon>Gammaproteobacteria</taxon>
        <taxon>Vibrionales</taxon>
        <taxon>Vibrionaceae</taxon>
        <taxon>Aliivibrio</taxon>
    </lineage>
</organism>
<dbReference type="OrthoDB" id="5815893at2"/>
<keyword evidence="1" id="KW-1133">Transmembrane helix</keyword>
<evidence type="ECO:0000313" key="2">
    <source>
        <dbReference type="EMBL" id="CED71403.1"/>
    </source>
</evidence>
<dbReference type="EMBL" id="LN554846">
    <property type="protein sequence ID" value="CED71403.1"/>
    <property type="molecule type" value="Genomic_DNA"/>
</dbReference>
<accession>A0A090IPZ0</accession>
<keyword evidence="1" id="KW-0472">Membrane</keyword>
<dbReference type="KEGG" id="awd:AWOD_I_1324"/>